<dbReference type="HAMAP" id="MF_00218">
    <property type="entry name" value="URO_D"/>
    <property type="match status" value="1"/>
</dbReference>
<feature type="site" description="Transition state stabilizer" evidence="7">
    <location>
        <position position="70"/>
    </location>
</feature>
<dbReference type="InterPro" id="IPR038071">
    <property type="entry name" value="UROD/MetE-like_sf"/>
</dbReference>
<reference evidence="12 13" key="1">
    <citation type="submission" date="2015-12" db="EMBL/GenBank/DDBJ databases">
        <title>Draft genome sequence of Acidibacillus ferrooxidans ITV001, isolated from a chalcopyrite acid mine drainage site in Brazil.</title>
        <authorList>
            <person name="Dall'Agnol H."/>
            <person name="Nancucheo I."/>
            <person name="Johnson B."/>
            <person name="Oliveira R."/>
            <person name="Leite L."/>
            <person name="Pylro V."/>
            <person name="Nunes G.L."/>
            <person name="Tzotzos G."/>
            <person name="Fernandes G.R."/>
            <person name="Dutra J."/>
            <person name="Orellana S.C."/>
            <person name="Oliveira G."/>
        </authorList>
    </citation>
    <scope>NUCLEOTIDE SEQUENCE [LARGE SCALE GENOMIC DNA]</scope>
    <source>
        <strain evidence="13">ITV01</strain>
    </source>
</reference>
<dbReference type="RefSeq" id="WP_067719773.1">
    <property type="nucleotide sequence ID" value="NZ_LPVJ01000070.1"/>
</dbReference>
<sequence length="343" mass="38289">MPFLDACRSRKTSRVPVWYMRQAGRYQPEYREIRKNYSLLEICERPELCAQVTSLPVTQLGVDAAILFSDIMVPVGPMGVKYEIVEGRGPVVAHPLRTRQDVDALHGFDVHDALPYVLETIERVKDRISVPLIGFAGAPFTLASYMIEGGPSRDYLHTKAMMHGEPDMFSNLMAKLSEMVIYYLRAQITAGADAVQVFDSWAGSLSPKDYEMHILPHMQRIFNALSEDEAPSIYFGVGTGELLPLFKTLKANVIGVDWRVSIRAARERVGSSHAIQGNLDPALLLAPFDVLKARTAEILAEGMEKPGFIFNLGHGVFPAASTDTLRRLTEFVHEFSEARLNYS</sequence>
<evidence type="ECO:0000256" key="1">
    <source>
        <dbReference type="ARBA" id="ARBA00004804"/>
    </source>
</evidence>
<comment type="similarity">
    <text evidence="2 7 9">Belongs to the uroporphyrinogen decarboxylase family.</text>
</comment>
<gene>
    <name evidence="7" type="primary">hemE</name>
    <name evidence="12" type="ORF">ATW55_10430</name>
</gene>
<keyword evidence="13" id="KW-1185">Reference proteome</keyword>
<dbReference type="Proteomes" id="UP000053557">
    <property type="component" value="Unassembled WGS sequence"/>
</dbReference>
<protein>
    <recommendedName>
        <fullName evidence="3 7">Uroporphyrinogen decarboxylase</fullName>
        <shortName evidence="7">UPD</shortName>
        <shortName evidence="7">URO-D</shortName>
        <ecNumber evidence="3 7">4.1.1.37</ecNumber>
    </recommendedName>
</protein>
<keyword evidence="6 7" id="KW-0627">Porphyrin biosynthesis</keyword>
<dbReference type="SUPFAM" id="SSF51726">
    <property type="entry name" value="UROD/MetE-like"/>
    <property type="match status" value="1"/>
</dbReference>
<evidence type="ECO:0000256" key="2">
    <source>
        <dbReference type="ARBA" id="ARBA00009935"/>
    </source>
</evidence>
<dbReference type="EC" id="4.1.1.37" evidence="3 7"/>
<comment type="subunit">
    <text evidence="7">Homodimer.</text>
</comment>
<evidence type="ECO:0000259" key="10">
    <source>
        <dbReference type="PROSITE" id="PS00906"/>
    </source>
</evidence>
<feature type="binding site" evidence="7">
    <location>
        <position position="145"/>
    </location>
    <ligand>
        <name>substrate</name>
    </ligand>
</feature>
<comment type="caution">
    <text evidence="12">The sequence shown here is derived from an EMBL/GenBank/DDBJ whole genome shotgun (WGS) entry which is preliminary data.</text>
</comment>
<feature type="domain" description="Uroporphyrinogen decarboxylase (URO-D)" evidence="11">
    <location>
        <begin position="133"/>
        <end position="149"/>
    </location>
</feature>
<accession>A0A101XP57</accession>
<keyword evidence="7" id="KW-0963">Cytoplasm</keyword>
<comment type="caution">
    <text evidence="7">Lacks conserved residue(s) required for the propagation of feature annotation.</text>
</comment>
<dbReference type="CDD" id="cd00717">
    <property type="entry name" value="URO-D"/>
    <property type="match status" value="1"/>
</dbReference>
<comment type="catalytic activity">
    <reaction evidence="7 8">
        <text>uroporphyrinogen III + 4 H(+) = coproporphyrinogen III + 4 CO2</text>
        <dbReference type="Rhea" id="RHEA:19865"/>
        <dbReference type="ChEBI" id="CHEBI:15378"/>
        <dbReference type="ChEBI" id="CHEBI:16526"/>
        <dbReference type="ChEBI" id="CHEBI:57308"/>
        <dbReference type="ChEBI" id="CHEBI:57309"/>
        <dbReference type="EC" id="4.1.1.37"/>
    </reaction>
</comment>
<dbReference type="InterPro" id="IPR000257">
    <property type="entry name" value="Uroporphyrinogen_deCOase"/>
</dbReference>
<comment type="subcellular location">
    <subcellularLocation>
        <location evidence="7">Cytoplasm</location>
    </subcellularLocation>
</comment>
<dbReference type="AlphaFoldDB" id="A0A101XP57"/>
<evidence type="ECO:0000256" key="8">
    <source>
        <dbReference type="RuleBase" id="RU000554"/>
    </source>
</evidence>
<proteinExistence type="inferred from homology"/>
<evidence type="ECO:0000313" key="13">
    <source>
        <dbReference type="Proteomes" id="UP000053557"/>
    </source>
</evidence>
<dbReference type="OrthoDB" id="9806656at2"/>
<feature type="binding site" evidence="7">
    <location>
        <position position="70"/>
    </location>
    <ligand>
        <name>substrate</name>
    </ligand>
</feature>
<dbReference type="GO" id="GO:0006782">
    <property type="term" value="P:protoporphyrinogen IX biosynthetic process"/>
    <property type="evidence" value="ECO:0007669"/>
    <property type="project" value="UniProtKB-UniRule"/>
</dbReference>
<feature type="domain" description="Uroporphyrinogen decarboxylase (URO-D)" evidence="10">
    <location>
        <begin position="16"/>
        <end position="25"/>
    </location>
</feature>
<comment type="pathway">
    <text evidence="1 7 8">Porphyrin-containing compound metabolism; protoporphyrin-IX biosynthesis; coproporphyrinogen-III from 5-aminolevulinate: step 4/4.</text>
</comment>
<evidence type="ECO:0000256" key="4">
    <source>
        <dbReference type="ARBA" id="ARBA00022793"/>
    </source>
</evidence>
<comment type="function">
    <text evidence="7">Catalyzes the decarboxylation of four acetate groups of uroporphyrinogen-III to yield coproporphyrinogen-III.</text>
</comment>
<keyword evidence="5 7" id="KW-0456">Lyase</keyword>
<dbReference type="PANTHER" id="PTHR21091">
    <property type="entry name" value="METHYLTETRAHYDROFOLATE:HOMOCYSTEINE METHYLTRANSFERASE RELATED"/>
    <property type="match status" value="1"/>
</dbReference>
<dbReference type="NCBIfam" id="TIGR01464">
    <property type="entry name" value="hemE"/>
    <property type="match status" value="1"/>
</dbReference>
<evidence type="ECO:0000256" key="7">
    <source>
        <dbReference type="HAMAP-Rule" id="MF_00218"/>
    </source>
</evidence>
<feature type="binding site" evidence="7">
    <location>
        <position position="314"/>
    </location>
    <ligand>
        <name>substrate</name>
    </ligand>
</feature>
<dbReference type="GO" id="GO:0004853">
    <property type="term" value="F:uroporphyrinogen decarboxylase activity"/>
    <property type="evidence" value="ECO:0007669"/>
    <property type="project" value="UniProtKB-UniRule"/>
</dbReference>
<organism evidence="12 13">
    <name type="scientific">Ferroacidibacillus organovorans</name>
    <dbReference type="NCBI Taxonomy" id="1765683"/>
    <lineage>
        <taxon>Bacteria</taxon>
        <taxon>Bacillati</taxon>
        <taxon>Bacillota</taxon>
        <taxon>Bacilli</taxon>
        <taxon>Bacillales</taxon>
        <taxon>Alicyclobacillaceae</taxon>
        <taxon>Ferroacidibacillus</taxon>
    </lineage>
</organism>
<feature type="binding site" evidence="7">
    <location>
        <position position="200"/>
    </location>
    <ligand>
        <name>substrate</name>
    </ligand>
</feature>
<dbReference type="Gene3D" id="3.20.20.210">
    <property type="match status" value="1"/>
</dbReference>
<dbReference type="UniPathway" id="UPA00251">
    <property type="reaction ID" value="UER00321"/>
</dbReference>
<dbReference type="PANTHER" id="PTHR21091:SF169">
    <property type="entry name" value="UROPORPHYRINOGEN DECARBOXYLASE"/>
    <property type="match status" value="1"/>
</dbReference>
<evidence type="ECO:0000256" key="6">
    <source>
        <dbReference type="ARBA" id="ARBA00023244"/>
    </source>
</evidence>
<name>A0A101XP57_9BACL</name>
<evidence type="ECO:0000259" key="11">
    <source>
        <dbReference type="PROSITE" id="PS00907"/>
    </source>
</evidence>
<dbReference type="Pfam" id="PF01208">
    <property type="entry name" value="URO-D"/>
    <property type="match status" value="1"/>
</dbReference>
<evidence type="ECO:0000256" key="3">
    <source>
        <dbReference type="ARBA" id="ARBA00012288"/>
    </source>
</evidence>
<evidence type="ECO:0000256" key="9">
    <source>
        <dbReference type="RuleBase" id="RU004169"/>
    </source>
</evidence>
<keyword evidence="4 7" id="KW-0210">Decarboxylase</keyword>
<evidence type="ECO:0000256" key="5">
    <source>
        <dbReference type="ARBA" id="ARBA00023239"/>
    </source>
</evidence>
<dbReference type="EMBL" id="LPVJ01000070">
    <property type="protein sequence ID" value="KUO94884.1"/>
    <property type="molecule type" value="Genomic_DNA"/>
</dbReference>
<evidence type="ECO:0000313" key="12">
    <source>
        <dbReference type="EMBL" id="KUO94884.1"/>
    </source>
</evidence>
<feature type="binding site" evidence="7">
    <location>
        <begin position="21"/>
        <end position="25"/>
    </location>
    <ligand>
        <name>substrate</name>
    </ligand>
</feature>
<dbReference type="PROSITE" id="PS00907">
    <property type="entry name" value="UROD_2"/>
    <property type="match status" value="1"/>
</dbReference>
<dbReference type="GO" id="GO:0005829">
    <property type="term" value="C:cytosol"/>
    <property type="evidence" value="ECO:0007669"/>
    <property type="project" value="TreeGrafter"/>
</dbReference>
<dbReference type="PROSITE" id="PS00906">
    <property type="entry name" value="UROD_1"/>
    <property type="match status" value="1"/>
</dbReference>
<dbReference type="InterPro" id="IPR006361">
    <property type="entry name" value="Uroporphyrinogen_deCO2ase_HemE"/>
</dbReference>